<sequence length="508" mass="58297">MELILLSILILLTLINLILVYKNLTQNSQSNNDQQTILYLDKELSRLENSFKNEFNRNRDEIHRNGLESRTELSNSLKGFQESVLQRMMEIANLQKGQLDTFSNQLTSLTRMNEEKLEKMSQIIEARLTNVQEQINNNAKENREEVSKSLKSFEEIFTSDINKFSELQNQKFSELSNKQNELIDKTEAKLDKMREIVEGKLTSLQADNNKQLEKMRETVDEKLHKTLETRLGQSFKMVSDKLEQVHKGLGEMQSLANGVGDLKKVLSNVKTKGVLGEYQLENILEQILTQEQYGKNVKTKEGSNAIVEFAVKLPGRHDNNKAVWLPMDSKFPTEAYHLLIDAYDQGNTVLIEETKKQLANTIKTFAKDIRDKYIDPPNTTDFGIMFLPFEGLYAEVLRLGLFETLQREYKIIITGPTTISALLNSLQMGFKTLAIEKRSSEVWQVLGAVKAEFSKFGEVLEKTQKKLNEASSVIEKAGVRTRAIERKLRDVEELPQEQAMDYLEDNIV</sequence>
<dbReference type="PANTHER" id="PTHR30563:SF0">
    <property type="entry name" value="DNA RECOMBINATION PROTEIN RMUC"/>
    <property type="match status" value="1"/>
</dbReference>
<evidence type="ECO:0000256" key="2">
    <source>
        <dbReference type="ARBA" id="ARBA00009840"/>
    </source>
</evidence>
<comment type="similarity">
    <text evidence="2">Belongs to the RmuC family.</text>
</comment>
<accession>A0A4R3MU42</accession>
<dbReference type="GO" id="GO:0006310">
    <property type="term" value="P:DNA recombination"/>
    <property type="evidence" value="ECO:0007669"/>
    <property type="project" value="UniProtKB-KW"/>
</dbReference>
<dbReference type="RefSeq" id="WP_132249150.1">
    <property type="nucleotide sequence ID" value="NZ_SMAL01000001.1"/>
</dbReference>
<protein>
    <submittedName>
        <fullName evidence="6">DNA recombination protein RmuC</fullName>
    </submittedName>
</protein>
<keyword evidence="7" id="KW-1185">Reference proteome</keyword>
<keyword evidence="3 5" id="KW-0175">Coiled coil</keyword>
<evidence type="ECO:0000256" key="1">
    <source>
        <dbReference type="ARBA" id="ARBA00003416"/>
    </source>
</evidence>
<comment type="function">
    <text evidence="1">Involved in DNA recombination.</text>
</comment>
<dbReference type="EMBL" id="SMAL01000001">
    <property type="protein sequence ID" value="TCT16796.1"/>
    <property type="molecule type" value="Genomic_DNA"/>
</dbReference>
<reference evidence="6 7" key="1">
    <citation type="submission" date="2019-03" db="EMBL/GenBank/DDBJ databases">
        <title>Genomic Encyclopedia of Type Strains, Phase IV (KMG-IV): sequencing the most valuable type-strain genomes for metagenomic binning, comparative biology and taxonomic classification.</title>
        <authorList>
            <person name="Goeker M."/>
        </authorList>
    </citation>
    <scope>NUCLEOTIDE SEQUENCE [LARGE SCALE GENOMIC DNA]</scope>
    <source>
        <strain evidence="6 7">DSM 24629</strain>
    </source>
</reference>
<feature type="coiled-coil region" evidence="5">
    <location>
        <begin position="114"/>
        <end position="196"/>
    </location>
</feature>
<dbReference type="SUPFAM" id="SSF58113">
    <property type="entry name" value="Apolipoprotein A-I"/>
    <property type="match status" value="1"/>
</dbReference>
<dbReference type="PANTHER" id="PTHR30563">
    <property type="entry name" value="DNA RECOMBINATION PROTEIN RMUC"/>
    <property type="match status" value="1"/>
</dbReference>
<evidence type="ECO:0000256" key="4">
    <source>
        <dbReference type="ARBA" id="ARBA00023172"/>
    </source>
</evidence>
<name>A0A4R3MU42_9FIRM</name>
<keyword evidence="4" id="KW-0233">DNA recombination</keyword>
<evidence type="ECO:0000313" key="6">
    <source>
        <dbReference type="EMBL" id="TCT16796.1"/>
    </source>
</evidence>
<evidence type="ECO:0000256" key="5">
    <source>
        <dbReference type="SAM" id="Coils"/>
    </source>
</evidence>
<dbReference type="Proteomes" id="UP000294902">
    <property type="component" value="Unassembled WGS sequence"/>
</dbReference>
<dbReference type="OrthoDB" id="370725at2"/>
<evidence type="ECO:0000313" key="7">
    <source>
        <dbReference type="Proteomes" id="UP000294902"/>
    </source>
</evidence>
<proteinExistence type="inferred from homology"/>
<dbReference type="Pfam" id="PF02646">
    <property type="entry name" value="RmuC"/>
    <property type="match status" value="1"/>
</dbReference>
<evidence type="ECO:0000256" key="3">
    <source>
        <dbReference type="ARBA" id="ARBA00023054"/>
    </source>
</evidence>
<gene>
    <name evidence="6" type="ORF">EDC18_10192</name>
</gene>
<organism evidence="6 7">
    <name type="scientific">Natranaerovirga pectinivora</name>
    <dbReference type="NCBI Taxonomy" id="682400"/>
    <lineage>
        <taxon>Bacteria</taxon>
        <taxon>Bacillati</taxon>
        <taxon>Bacillota</taxon>
        <taxon>Clostridia</taxon>
        <taxon>Lachnospirales</taxon>
        <taxon>Natranaerovirgaceae</taxon>
        <taxon>Natranaerovirga</taxon>
    </lineage>
</organism>
<dbReference type="AlphaFoldDB" id="A0A4R3MU42"/>
<comment type="caution">
    <text evidence="6">The sequence shown here is derived from an EMBL/GenBank/DDBJ whole genome shotgun (WGS) entry which is preliminary data.</text>
</comment>
<dbReference type="InterPro" id="IPR003798">
    <property type="entry name" value="DNA_recombination_RmuC"/>
</dbReference>